<organism evidence="1 2">
    <name type="scientific">Truncatella angustata</name>
    <dbReference type="NCBI Taxonomy" id="152316"/>
    <lineage>
        <taxon>Eukaryota</taxon>
        <taxon>Fungi</taxon>
        <taxon>Dikarya</taxon>
        <taxon>Ascomycota</taxon>
        <taxon>Pezizomycotina</taxon>
        <taxon>Sordariomycetes</taxon>
        <taxon>Xylariomycetidae</taxon>
        <taxon>Amphisphaeriales</taxon>
        <taxon>Sporocadaceae</taxon>
        <taxon>Truncatella</taxon>
    </lineage>
</organism>
<protein>
    <submittedName>
        <fullName evidence="1">Uncharacterized protein</fullName>
    </submittedName>
</protein>
<dbReference type="GeneID" id="70135664"/>
<evidence type="ECO:0000313" key="1">
    <source>
        <dbReference type="EMBL" id="KAH6657246.1"/>
    </source>
</evidence>
<dbReference type="OrthoDB" id="4062651at2759"/>
<accession>A0A9P9A1K2</accession>
<dbReference type="RefSeq" id="XP_045961480.1">
    <property type="nucleotide sequence ID" value="XM_046106773.1"/>
</dbReference>
<reference evidence="1" key="1">
    <citation type="journal article" date="2021" name="Nat. Commun.">
        <title>Genetic determinants of endophytism in the Arabidopsis root mycobiome.</title>
        <authorList>
            <person name="Mesny F."/>
            <person name="Miyauchi S."/>
            <person name="Thiergart T."/>
            <person name="Pickel B."/>
            <person name="Atanasova L."/>
            <person name="Karlsson M."/>
            <person name="Huettel B."/>
            <person name="Barry K.W."/>
            <person name="Haridas S."/>
            <person name="Chen C."/>
            <person name="Bauer D."/>
            <person name="Andreopoulos W."/>
            <person name="Pangilinan J."/>
            <person name="LaButti K."/>
            <person name="Riley R."/>
            <person name="Lipzen A."/>
            <person name="Clum A."/>
            <person name="Drula E."/>
            <person name="Henrissat B."/>
            <person name="Kohler A."/>
            <person name="Grigoriev I.V."/>
            <person name="Martin F.M."/>
            <person name="Hacquard S."/>
        </authorList>
    </citation>
    <scope>NUCLEOTIDE SEQUENCE</scope>
    <source>
        <strain evidence="1">MPI-SDFR-AT-0073</strain>
    </source>
</reference>
<evidence type="ECO:0000313" key="2">
    <source>
        <dbReference type="Proteomes" id="UP000758603"/>
    </source>
</evidence>
<dbReference type="EMBL" id="JAGPXC010000002">
    <property type="protein sequence ID" value="KAH6657246.1"/>
    <property type="molecule type" value="Genomic_DNA"/>
</dbReference>
<comment type="caution">
    <text evidence="1">The sequence shown here is derived from an EMBL/GenBank/DDBJ whole genome shotgun (WGS) entry which is preliminary data.</text>
</comment>
<dbReference type="Proteomes" id="UP000758603">
    <property type="component" value="Unassembled WGS sequence"/>
</dbReference>
<name>A0A9P9A1K2_9PEZI</name>
<keyword evidence="2" id="KW-1185">Reference proteome</keyword>
<proteinExistence type="predicted"/>
<dbReference type="AlphaFoldDB" id="A0A9P9A1K2"/>
<sequence>MAIHIHAPRNGSIHAGRSQQIGNIFERRDQALQQCSIIKAMGCQDELKLLICEASFELFRRIVPILHGGVSLPNDLHSRLHPESLYFKVLWTGDGEVLFEARDLQPQDADTQFDLCGCNKRQRRSPDLPDLHFIPDLDTVPDTFTCFDSEVNVLERFA</sequence>
<gene>
    <name evidence="1" type="ORF">BKA67DRAFT_655521</name>
</gene>